<dbReference type="Proteomes" id="UP001213771">
    <property type="component" value="Unassembled WGS sequence"/>
</dbReference>
<dbReference type="EMBL" id="JARAOX010000103">
    <property type="protein sequence ID" value="MDD9781355.1"/>
    <property type="molecule type" value="Genomic_DNA"/>
</dbReference>
<protein>
    <submittedName>
        <fullName evidence="1">Uncharacterized protein</fullName>
    </submittedName>
</protein>
<reference evidence="1 2" key="1">
    <citation type="submission" date="2023-02" db="EMBL/GenBank/DDBJ databases">
        <authorList>
            <person name="Olszewska D."/>
        </authorList>
    </citation>
    <scope>NUCLEOTIDE SEQUENCE [LARGE SCALE GENOMIC DNA]</scope>
    <source>
        <strain evidence="1 2">FDU301</strain>
    </source>
</reference>
<organism evidence="1 2">
    <name type="scientific">Priestia megaterium</name>
    <name type="common">Bacillus megaterium</name>
    <dbReference type="NCBI Taxonomy" id="1404"/>
    <lineage>
        <taxon>Bacteria</taxon>
        <taxon>Bacillati</taxon>
        <taxon>Bacillota</taxon>
        <taxon>Bacilli</taxon>
        <taxon>Bacillales</taxon>
        <taxon>Bacillaceae</taxon>
        <taxon>Priestia</taxon>
    </lineage>
</organism>
<dbReference type="AlphaFoldDB" id="A0ABD4WMX2"/>
<gene>
    <name evidence="1" type="ORF">PVE99_02775</name>
</gene>
<proteinExistence type="predicted"/>
<evidence type="ECO:0000313" key="1">
    <source>
        <dbReference type="EMBL" id="MDD9781355.1"/>
    </source>
</evidence>
<comment type="caution">
    <text evidence="1">The sequence shown here is derived from an EMBL/GenBank/DDBJ whole genome shotgun (WGS) entry which is preliminary data.</text>
</comment>
<name>A0ABD4WMX2_PRIMG</name>
<evidence type="ECO:0000313" key="2">
    <source>
        <dbReference type="Proteomes" id="UP001213771"/>
    </source>
</evidence>
<dbReference type="RefSeq" id="WP_098907223.1">
    <property type="nucleotide sequence ID" value="NZ_JARAOX010000103.1"/>
</dbReference>
<sequence>MNLIEEENNYYIMKEIKVKKAKVVQRISTDTLYEKIIIPYEAVDVDTLDESTDTLWEDNEPLYKSYVCELLDQIANSDDMDLLSGFENKLLLLNKSTSQPVSVDGMEPTVFTLESFDPDTGVGVFSFDREMMDSDLESIPVKGTFIECCDNIAGIFYVEDTKEAW</sequence>
<accession>A0ABD4WMX2</accession>